<protein>
    <recommendedName>
        <fullName evidence="2">histidine kinase</fullName>
        <ecNumber evidence="2">2.7.13.3</ecNumber>
    </recommendedName>
</protein>
<comment type="caution">
    <text evidence="10">The sequence shown here is derived from an EMBL/GenBank/DDBJ whole genome shotgun (WGS) entry which is preliminary data.</text>
</comment>
<feature type="compositionally biased region" description="Low complexity" evidence="7">
    <location>
        <begin position="1"/>
        <end position="45"/>
    </location>
</feature>
<evidence type="ECO:0000256" key="4">
    <source>
        <dbReference type="ARBA" id="ARBA00022679"/>
    </source>
</evidence>
<evidence type="ECO:0000256" key="5">
    <source>
        <dbReference type="ARBA" id="ARBA00022777"/>
    </source>
</evidence>
<keyword evidence="3 6" id="KW-0597">Phosphoprotein</keyword>
<dbReference type="InterPro" id="IPR003661">
    <property type="entry name" value="HisK_dim/P_dom"/>
</dbReference>
<dbReference type="GO" id="GO:0005886">
    <property type="term" value="C:plasma membrane"/>
    <property type="evidence" value="ECO:0007669"/>
    <property type="project" value="TreeGrafter"/>
</dbReference>
<dbReference type="EMBL" id="JADGJQ010000014">
    <property type="protein sequence ID" value="KAJ3180932.1"/>
    <property type="molecule type" value="Genomic_DNA"/>
</dbReference>
<comment type="catalytic activity">
    <reaction evidence="1">
        <text>ATP + protein L-histidine = ADP + protein N-phospho-L-histidine.</text>
        <dbReference type="EC" id="2.7.13.3"/>
    </reaction>
</comment>
<feature type="region of interest" description="Disordered" evidence="7">
    <location>
        <begin position="1"/>
        <end position="55"/>
    </location>
</feature>
<name>A0AAD5TN66_9FUNG</name>
<dbReference type="SUPFAM" id="SSF47384">
    <property type="entry name" value="Homodimeric domain of signal transducing histidine kinase"/>
    <property type="match status" value="1"/>
</dbReference>
<dbReference type="InterPro" id="IPR036890">
    <property type="entry name" value="HATPase_C_sf"/>
</dbReference>
<dbReference type="Proteomes" id="UP001212152">
    <property type="component" value="Unassembled WGS sequence"/>
</dbReference>
<feature type="region of interest" description="Disordered" evidence="7">
    <location>
        <begin position="69"/>
        <end position="97"/>
    </location>
</feature>
<dbReference type="SMART" id="SM00448">
    <property type="entry name" value="REC"/>
    <property type="match status" value="1"/>
</dbReference>
<evidence type="ECO:0000256" key="3">
    <source>
        <dbReference type="ARBA" id="ARBA00022553"/>
    </source>
</evidence>
<dbReference type="SMART" id="SM00387">
    <property type="entry name" value="HATPase_c"/>
    <property type="match status" value="1"/>
</dbReference>
<dbReference type="GO" id="GO:0000155">
    <property type="term" value="F:phosphorelay sensor kinase activity"/>
    <property type="evidence" value="ECO:0007669"/>
    <property type="project" value="InterPro"/>
</dbReference>
<dbReference type="SUPFAM" id="SSF55781">
    <property type="entry name" value="GAF domain-like"/>
    <property type="match status" value="1"/>
</dbReference>
<dbReference type="Gene3D" id="1.10.287.130">
    <property type="match status" value="1"/>
</dbReference>
<dbReference type="Gene3D" id="3.40.50.2300">
    <property type="match status" value="1"/>
</dbReference>
<dbReference type="InterPro" id="IPR004358">
    <property type="entry name" value="Sig_transdc_His_kin-like_C"/>
</dbReference>
<dbReference type="InterPro" id="IPR003594">
    <property type="entry name" value="HATPase_dom"/>
</dbReference>
<keyword evidence="5" id="KW-0418">Kinase</keyword>
<organism evidence="10 11">
    <name type="scientific">Geranomyces variabilis</name>
    <dbReference type="NCBI Taxonomy" id="109894"/>
    <lineage>
        <taxon>Eukaryota</taxon>
        <taxon>Fungi</taxon>
        <taxon>Fungi incertae sedis</taxon>
        <taxon>Chytridiomycota</taxon>
        <taxon>Chytridiomycota incertae sedis</taxon>
        <taxon>Chytridiomycetes</taxon>
        <taxon>Spizellomycetales</taxon>
        <taxon>Powellomycetaceae</taxon>
        <taxon>Geranomyces</taxon>
    </lineage>
</organism>
<dbReference type="CDD" id="cd17546">
    <property type="entry name" value="REC_hyHK_CKI1_RcsC-like"/>
    <property type="match status" value="1"/>
</dbReference>
<dbReference type="SUPFAM" id="SSF52172">
    <property type="entry name" value="CheY-like"/>
    <property type="match status" value="1"/>
</dbReference>
<feature type="compositionally biased region" description="Polar residues" evidence="7">
    <location>
        <begin position="46"/>
        <end position="55"/>
    </location>
</feature>
<dbReference type="Pfam" id="PF02518">
    <property type="entry name" value="HATPase_c"/>
    <property type="match status" value="1"/>
</dbReference>
<dbReference type="PRINTS" id="PR00344">
    <property type="entry name" value="BCTRLSENSOR"/>
</dbReference>
<dbReference type="EC" id="2.7.13.3" evidence="2"/>
<dbReference type="Gene3D" id="3.30.565.10">
    <property type="entry name" value="Histidine kinase-like ATPase, C-terminal domain"/>
    <property type="match status" value="1"/>
</dbReference>
<dbReference type="GO" id="GO:0009927">
    <property type="term" value="F:histidine phosphotransfer kinase activity"/>
    <property type="evidence" value="ECO:0007669"/>
    <property type="project" value="TreeGrafter"/>
</dbReference>
<dbReference type="InterPro" id="IPR001789">
    <property type="entry name" value="Sig_transdc_resp-reg_receiver"/>
</dbReference>
<accession>A0AAD5TN66</accession>
<dbReference type="PANTHER" id="PTHR43047:SF72">
    <property type="entry name" value="OSMOSENSING HISTIDINE PROTEIN KINASE SLN1"/>
    <property type="match status" value="1"/>
</dbReference>
<dbReference type="Pfam" id="PF00512">
    <property type="entry name" value="HisKA"/>
    <property type="match status" value="1"/>
</dbReference>
<dbReference type="CDD" id="cd00082">
    <property type="entry name" value="HisKA"/>
    <property type="match status" value="1"/>
</dbReference>
<evidence type="ECO:0000259" key="8">
    <source>
        <dbReference type="PROSITE" id="PS50109"/>
    </source>
</evidence>
<feature type="domain" description="Histidine kinase" evidence="8">
    <location>
        <begin position="461"/>
        <end position="687"/>
    </location>
</feature>
<dbReference type="InterPro" id="IPR011006">
    <property type="entry name" value="CheY-like_superfamily"/>
</dbReference>
<dbReference type="SMART" id="SM00388">
    <property type="entry name" value="HisKA"/>
    <property type="match status" value="1"/>
</dbReference>
<dbReference type="AlphaFoldDB" id="A0AAD5TN66"/>
<dbReference type="PROSITE" id="PS50109">
    <property type="entry name" value="HIS_KIN"/>
    <property type="match status" value="1"/>
</dbReference>
<evidence type="ECO:0000256" key="2">
    <source>
        <dbReference type="ARBA" id="ARBA00012438"/>
    </source>
</evidence>
<evidence type="ECO:0000313" key="11">
    <source>
        <dbReference type="Proteomes" id="UP001212152"/>
    </source>
</evidence>
<feature type="domain" description="Response regulatory" evidence="9">
    <location>
        <begin position="892"/>
        <end position="1013"/>
    </location>
</feature>
<evidence type="ECO:0000256" key="1">
    <source>
        <dbReference type="ARBA" id="ARBA00000085"/>
    </source>
</evidence>
<dbReference type="PANTHER" id="PTHR43047">
    <property type="entry name" value="TWO-COMPONENT HISTIDINE PROTEIN KINASE"/>
    <property type="match status" value="1"/>
</dbReference>
<gene>
    <name evidence="10" type="ORF">HDU87_001580</name>
</gene>
<evidence type="ECO:0000313" key="10">
    <source>
        <dbReference type="EMBL" id="KAJ3180932.1"/>
    </source>
</evidence>
<feature type="modified residue" description="4-aspartylphosphate" evidence="6">
    <location>
        <position position="943"/>
    </location>
</feature>
<dbReference type="PROSITE" id="PS50110">
    <property type="entry name" value="RESPONSE_REGULATORY"/>
    <property type="match status" value="1"/>
</dbReference>
<sequence length="1027" mass="112110">MSVAAADAASDSAAPVAVAQVSRATSTKQTLSNTSSSSIRSASPTNEHSPQRSDLTWPQFLQQYAKGLFDHDRPPAQPSSSPPYKASFLPAPALPPHPEAERRRALYKYRHFWQEEGLRGFDHILNLAKAYFKCEHVILTWILEDEVFTKVEDGEYCGARRDQSLCSHSILRHDGKGMIIYDTMKDWRFASNPNVIGAPFVRFYASSNLITSEGHNLGSFCIMDGKPRKRFSRRDASALASFSQMVLSDLEAWVLGKELQERDAREKALAEYARAVLADNQIGLRDGFDLGTRLIARALGVECVVLFNVKTKDVDDILCSPINAAASNVTKRDVIVSSNLPGLIDAKIDMDCLPTSTMVHAIIASDQGIDLTFAPENPEECPGFLEHLGIASGMAVQAKIGNPRSAGTETGVLAVFTKDRRRLFRSSDIHFLNTFAVHISTAAYRMYADEAAVAKIAFVSSISHELRTPLHGLLGVSDLLALTELTPSQEAFVGTIESCGRSLLGVINNVLEISKQFGKRGNQAFTVGRVDLFELLQQVVDATASTCNHNVELLIKVALPPEWRFVNTDPNCVRQIMVNLLGNALKFTQEGHVELSVCFVHEDAAASDENGPARTLRFAVSDTGCGISEDFLPNLTKPFAQEDPLKQGTGLGLVLTRYMMTRLGGELKVETKLGVGTKMWMDVVLERPPDEVVKPPVPRVVRVHVGSPKLTDCLATMLAIHGMTVVYGFDGIVDGDLLIVDRESSQLIDLLSHSAPNPAVQIVYLSRISQHSRTVEFLRRCIQRDDVSVIITTEPVGPSKLIDALDRFQSSDNRTPARGPLAALITRDKTMRSQRSAPDVAALVTDSTAEESALHTAVALPGSNSMPNLARLTSVSSTPTKPPLPPPTSQLHCLIAEDNPTNRMILSQFLKKLNISHFAAHDGQEAVDAYGATARPLDFILMDIQMPGMDGLCATRRIRELENVTGAPRCRIWALTGIDTESNKREAFESGVDAYLTKPVGLKELRVVLGKVFGTRVGGYVPSGVDG</sequence>
<reference evidence="10" key="1">
    <citation type="submission" date="2020-05" db="EMBL/GenBank/DDBJ databases">
        <title>Phylogenomic resolution of chytrid fungi.</title>
        <authorList>
            <person name="Stajich J.E."/>
            <person name="Amses K."/>
            <person name="Simmons R."/>
            <person name="Seto K."/>
            <person name="Myers J."/>
            <person name="Bonds A."/>
            <person name="Quandt C.A."/>
            <person name="Barry K."/>
            <person name="Liu P."/>
            <person name="Grigoriev I."/>
            <person name="Longcore J.E."/>
            <person name="James T.Y."/>
        </authorList>
    </citation>
    <scope>NUCLEOTIDE SEQUENCE</scope>
    <source>
        <strain evidence="10">JEL0379</strain>
    </source>
</reference>
<keyword evidence="11" id="KW-1185">Reference proteome</keyword>
<keyword evidence="4" id="KW-0808">Transferase</keyword>
<proteinExistence type="predicted"/>
<dbReference type="SUPFAM" id="SSF55874">
    <property type="entry name" value="ATPase domain of HSP90 chaperone/DNA topoisomerase II/histidine kinase"/>
    <property type="match status" value="1"/>
</dbReference>
<evidence type="ECO:0000256" key="6">
    <source>
        <dbReference type="PROSITE-ProRule" id="PRU00169"/>
    </source>
</evidence>
<dbReference type="InterPro" id="IPR005467">
    <property type="entry name" value="His_kinase_dom"/>
</dbReference>
<evidence type="ECO:0000259" key="9">
    <source>
        <dbReference type="PROSITE" id="PS50110"/>
    </source>
</evidence>
<dbReference type="InterPro" id="IPR036097">
    <property type="entry name" value="HisK_dim/P_sf"/>
</dbReference>
<dbReference type="Pfam" id="PF00072">
    <property type="entry name" value="Response_reg"/>
    <property type="match status" value="1"/>
</dbReference>
<evidence type="ECO:0000256" key="7">
    <source>
        <dbReference type="SAM" id="MobiDB-lite"/>
    </source>
</evidence>